<keyword evidence="7" id="KW-0297">G-protein coupled receptor</keyword>
<dbReference type="PROSITE" id="PS50262">
    <property type="entry name" value="G_PROTEIN_RECEP_F1_2"/>
    <property type="match status" value="1"/>
</dbReference>
<evidence type="ECO:0000256" key="13">
    <source>
        <dbReference type="SAM" id="Phobius"/>
    </source>
</evidence>
<name>A0AAD5B7W8_SILAS</name>
<keyword evidence="4 13" id="KW-0812">Transmembrane</keyword>
<feature type="transmembrane region" description="Helical" evidence="13">
    <location>
        <begin position="62"/>
        <end position="82"/>
    </location>
</feature>
<keyword evidence="3" id="KW-0716">Sensory transduction</keyword>
<gene>
    <name evidence="15" type="ORF">C0J50_0079</name>
</gene>
<evidence type="ECO:0000256" key="2">
    <source>
        <dbReference type="ARBA" id="ARBA00022475"/>
    </source>
</evidence>
<dbReference type="GO" id="GO:0004930">
    <property type="term" value="F:G protein-coupled receptor activity"/>
    <property type="evidence" value="ECO:0007669"/>
    <property type="project" value="UniProtKB-KW"/>
</dbReference>
<keyword evidence="10 15" id="KW-0675">Receptor</keyword>
<accession>A0AAD5B7W8</accession>
<feature type="transmembrane region" description="Helical" evidence="13">
    <location>
        <begin position="94"/>
        <end position="120"/>
    </location>
</feature>
<feature type="transmembrane region" description="Helical" evidence="13">
    <location>
        <begin position="199"/>
        <end position="221"/>
    </location>
</feature>
<feature type="non-terminal residue" evidence="15">
    <location>
        <position position="314"/>
    </location>
</feature>
<evidence type="ECO:0000256" key="3">
    <source>
        <dbReference type="ARBA" id="ARBA00022606"/>
    </source>
</evidence>
<dbReference type="Gene3D" id="1.20.1070.10">
    <property type="entry name" value="Rhodopsin 7-helix transmembrane proteins"/>
    <property type="match status" value="1"/>
</dbReference>
<dbReference type="SUPFAM" id="SSF81321">
    <property type="entry name" value="Family A G protein-coupled receptor-like"/>
    <property type="match status" value="1"/>
</dbReference>
<dbReference type="PANTHER" id="PTHR26451:SF881">
    <property type="entry name" value="ODORANT RECEPTOR-RELATED"/>
    <property type="match status" value="1"/>
</dbReference>
<dbReference type="InterPro" id="IPR052921">
    <property type="entry name" value="GPCR1_Superfamily_Member"/>
</dbReference>
<keyword evidence="5" id="KW-0552">Olfaction</keyword>
<evidence type="ECO:0000256" key="5">
    <source>
        <dbReference type="ARBA" id="ARBA00022725"/>
    </source>
</evidence>
<dbReference type="GO" id="GO:0005549">
    <property type="term" value="F:odorant binding"/>
    <property type="evidence" value="ECO:0007669"/>
    <property type="project" value="TreeGrafter"/>
</dbReference>
<dbReference type="InterPro" id="IPR000725">
    <property type="entry name" value="Olfact_rcpt"/>
</dbReference>
<feature type="transmembrane region" description="Helical" evidence="13">
    <location>
        <begin position="25"/>
        <end position="50"/>
    </location>
</feature>
<evidence type="ECO:0000256" key="7">
    <source>
        <dbReference type="ARBA" id="ARBA00023040"/>
    </source>
</evidence>
<dbReference type="InterPro" id="IPR017452">
    <property type="entry name" value="GPCR_Rhodpsn_7TM"/>
</dbReference>
<feature type="transmembrane region" description="Helical" evidence="13">
    <location>
        <begin position="272"/>
        <end position="293"/>
    </location>
</feature>
<keyword evidence="2" id="KW-1003">Cell membrane</keyword>
<comment type="caution">
    <text evidence="15">The sequence shown here is derived from an EMBL/GenBank/DDBJ whole genome shotgun (WGS) entry which is preliminary data.</text>
</comment>
<organism evidence="15 16">
    <name type="scientific">Silurus asotus</name>
    <name type="common">Amur catfish</name>
    <name type="synonym">Parasilurus asotus</name>
    <dbReference type="NCBI Taxonomy" id="30991"/>
    <lineage>
        <taxon>Eukaryota</taxon>
        <taxon>Metazoa</taxon>
        <taxon>Chordata</taxon>
        <taxon>Craniata</taxon>
        <taxon>Vertebrata</taxon>
        <taxon>Euteleostomi</taxon>
        <taxon>Actinopterygii</taxon>
        <taxon>Neopterygii</taxon>
        <taxon>Teleostei</taxon>
        <taxon>Ostariophysi</taxon>
        <taxon>Siluriformes</taxon>
        <taxon>Siluridae</taxon>
        <taxon>Silurus</taxon>
    </lineage>
</organism>
<keyword evidence="6 13" id="KW-1133">Transmembrane helix</keyword>
<dbReference type="AlphaFoldDB" id="A0AAD5B7W8"/>
<dbReference type="Pfam" id="PF13853">
    <property type="entry name" value="7tm_4"/>
    <property type="match status" value="1"/>
</dbReference>
<dbReference type="GO" id="GO:0005886">
    <property type="term" value="C:plasma membrane"/>
    <property type="evidence" value="ECO:0007669"/>
    <property type="project" value="UniProtKB-SubCell"/>
</dbReference>
<keyword evidence="16" id="KW-1185">Reference proteome</keyword>
<feature type="domain" description="G-protein coupled receptors family 1 profile" evidence="14">
    <location>
        <begin position="43"/>
        <end position="293"/>
    </location>
</feature>
<feature type="transmembrane region" description="Helical" evidence="13">
    <location>
        <begin position="141"/>
        <end position="164"/>
    </location>
</feature>
<protein>
    <submittedName>
        <fullName evidence="15">Odorant receptor, family F, subfamily 117, member 1</fullName>
    </submittedName>
</protein>
<evidence type="ECO:0000256" key="6">
    <source>
        <dbReference type="ARBA" id="ARBA00022989"/>
    </source>
</evidence>
<evidence type="ECO:0000256" key="9">
    <source>
        <dbReference type="ARBA" id="ARBA00023157"/>
    </source>
</evidence>
<sequence>MEQQFSNNTFSFNLQIAKFDIPSQAIYPVFIIGALIYLFAVFCNVTILTLIVTQQSLHKPMFYILFSLPLTDLIGITCALPRVLLDIVTQTNTIYYPACVLQGFLLHIYGSSVLFILAAMSFDRYIAICKPLRYNSIMGPYTVGGVIALAWGLAVAVIVVLFSLQARLTKCKTFILNVYCSNNTLLQLSCAGDLTVNNVYGLAVTGFVQAISVSIQLFSYIQILKACLSNTQIDARSKAVNTCLGQIIVFVMYEIVSTFTVLSYRFQNIPPNAQQICGMLIFTVLPVFNPIIYGMKTRDIRNSFIIVLKKRKVV</sequence>
<reference evidence="15" key="1">
    <citation type="submission" date="2018-07" db="EMBL/GenBank/DDBJ databases">
        <title>Comparative genomics of catfishes provides insights into carnivory and benthic adaptation.</title>
        <authorList>
            <person name="Zhang Y."/>
            <person name="Wang D."/>
            <person name="Peng Z."/>
            <person name="Zheng S."/>
            <person name="Shao F."/>
            <person name="Tao W."/>
        </authorList>
    </citation>
    <scope>NUCLEOTIDE SEQUENCE</scope>
    <source>
        <strain evidence="15">Chongqing</strain>
    </source>
</reference>
<dbReference type="PANTHER" id="PTHR26451">
    <property type="entry name" value="G_PROTEIN_RECEP_F1_2 DOMAIN-CONTAINING PROTEIN"/>
    <property type="match status" value="1"/>
</dbReference>
<dbReference type="EMBL" id="MU542898">
    <property type="protein sequence ID" value="KAI5628745.1"/>
    <property type="molecule type" value="Genomic_DNA"/>
</dbReference>
<dbReference type="GO" id="GO:0004984">
    <property type="term" value="F:olfactory receptor activity"/>
    <property type="evidence" value="ECO:0007669"/>
    <property type="project" value="InterPro"/>
</dbReference>
<evidence type="ECO:0000256" key="12">
    <source>
        <dbReference type="ARBA" id="ARBA00023224"/>
    </source>
</evidence>
<evidence type="ECO:0000313" key="15">
    <source>
        <dbReference type="EMBL" id="KAI5628745.1"/>
    </source>
</evidence>
<dbReference type="PRINTS" id="PR00245">
    <property type="entry name" value="OLFACTORYR"/>
</dbReference>
<keyword evidence="8 13" id="KW-0472">Membrane</keyword>
<evidence type="ECO:0000256" key="11">
    <source>
        <dbReference type="ARBA" id="ARBA00023180"/>
    </source>
</evidence>
<feature type="transmembrane region" description="Helical" evidence="13">
    <location>
        <begin position="242"/>
        <end position="266"/>
    </location>
</feature>
<evidence type="ECO:0000256" key="1">
    <source>
        <dbReference type="ARBA" id="ARBA00004651"/>
    </source>
</evidence>
<dbReference type="FunFam" id="1.20.1070.10:FF:000024">
    <property type="entry name" value="Olfactory receptor"/>
    <property type="match status" value="1"/>
</dbReference>
<dbReference type="InterPro" id="IPR000276">
    <property type="entry name" value="GPCR_Rhodpsn"/>
</dbReference>
<evidence type="ECO:0000256" key="10">
    <source>
        <dbReference type="ARBA" id="ARBA00023170"/>
    </source>
</evidence>
<evidence type="ECO:0000256" key="8">
    <source>
        <dbReference type="ARBA" id="ARBA00023136"/>
    </source>
</evidence>
<evidence type="ECO:0000259" key="14">
    <source>
        <dbReference type="PROSITE" id="PS50262"/>
    </source>
</evidence>
<keyword evidence="11" id="KW-0325">Glycoprotein</keyword>
<comment type="subcellular location">
    <subcellularLocation>
        <location evidence="1">Cell membrane</location>
        <topology evidence="1">Multi-pass membrane protein</topology>
    </subcellularLocation>
</comment>
<dbReference type="Proteomes" id="UP001205998">
    <property type="component" value="Unassembled WGS sequence"/>
</dbReference>
<evidence type="ECO:0000313" key="16">
    <source>
        <dbReference type="Proteomes" id="UP001205998"/>
    </source>
</evidence>
<keyword evidence="9" id="KW-1015">Disulfide bond</keyword>
<proteinExistence type="predicted"/>
<keyword evidence="12" id="KW-0807">Transducer</keyword>
<dbReference type="PRINTS" id="PR00237">
    <property type="entry name" value="GPCRRHODOPSN"/>
</dbReference>
<evidence type="ECO:0000256" key="4">
    <source>
        <dbReference type="ARBA" id="ARBA00022692"/>
    </source>
</evidence>